<dbReference type="Pfam" id="PF14388">
    <property type="entry name" value="DUF4419"/>
    <property type="match status" value="1"/>
</dbReference>
<keyword evidence="2" id="KW-1185">Reference proteome</keyword>
<reference evidence="1" key="1">
    <citation type="submission" date="2021-03" db="EMBL/GenBank/DDBJ databases">
        <title>Evolutionary innovations through gain and loss of genes in the ectomycorrhizal Boletales.</title>
        <authorList>
            <person name="Wu G."/>
            <person name="Miyauchi S."/>
            <person name="Morin E."/>
            <person name="Yang Z.-L."/>
            <person name="Xu J."/>
            <person name="Martin F.M."/>
        </authorList>
    </citation>
    <scope>NUCLEOTIDE SEQUENCE</scope>
    <source>
        <strain evidence="1">BR01</strain>
    </source>
</reference>
<accession>A0A8I2YH27</accession>
<sequence length="68" mass="8013">MRDILPQRNGFVHIVIEAYNRHRTLIIRPDDVWLAILTQFCFFINGNAEWHMKGSKSLPPYQEELATT</sequence>
<organism evidence="1 2">
    <name type="scientific">Boletus reticuloceps</name>
    <dbReference type="NCBI Taxonomy" id="495285"/>
    <lineage>
        <taxon>Eukaryota</taxon>
        <taxon>Fungi</taxon>
        <taxon>Dikarya</taxon>
        <taxon>Basidiomycota</taxon>
        <taxon>Agaricomycotina</taxon>
        <taxon>Agaricomycetes</taxon>
        <taxon>Agaricomycetidae</taxon>
        <taxon>Boletales</taxon>
        <taxon>Boletineae</taxon>
        <taxon>Boletaceae</taxon>
        <taxon>Boletoideae</taxon>
        <taxon>Boletus</taxon>
    </lineage>
</organism>
<dbReference type="PANTHER" id="PTHR31252:SF11">
    <property type="entry name" value="DUF4419 DOMAIN-CONTAINING PROTEIN"/>
    <property type="match status" value="1"/>
</dbReference>
<name>A0A8I2YH27_9AGAM</name>
<dbReference type="AlphaFoldDB" id="A0A8I2YH27"/>
<evidence type="ECO:0000313" key="2">
    <source>
        <dbReference type="Proteomes" id="UP000683000"/>
    </source>
</evidence>
<dbReference type="InterPro" id="IPR025533">
    <property type="entry name" value="DUF4419"/>
</dbReference>
<proteinExistence type="predicted"/>
<dbReference type="EMBL" id="JAGFBS010000031">
    <property type="protein sequence ID" value="KAG6371849.1"/>
    <property type="molecule type" value="Genomic_DNA"/>
</dbReference>
<protein>
    <submittedName>
        <fullName evidence="1">Uncharacterized protein</fullName>
    </submittedName>
</protein>
<comment type="caution">
    <text evidence="1">The sequence shown here is derived from an EMBL/GenBank/DDBJ whole genome shotgun (WGS) entry which is preliminary data.</text>
</comment>
<dbReference type="OrthoDB" id="9978173at2759"/>
<dbReference type="PANTHER" id="PTHR31252">
    <property type="entry name" value="DUF4419 DOMAIN-CONTAINING PROTEIN"/>
    <property type="match status" value="1"/>
</dbReference>
<evidence type="ECO:0000313" key="1">
    <source>
        <dbReference type="EMBL" id="KAG6371849.1"/>
    </source>
</evidence>
<dbReference type="Proteomes" id="UP000683000">
    <property type="component" value="Unassembled WGS sequence"/>
</dbReference>
<gene>
    <name evidence="1" type="ORF">JVT61DRAFT_8846</name>
</gene>